<dbReference type="STRING" id="75743.A0A401Q1L9"/>
<reference evidence="2 3" key="1">
    <citation type="journal article" date="2018" name="Nat. Ecol. Evol.">
        <title>Shark genomes provide insights into elasmobranch evolution and the origin of vertebrates.</title>
        <authorList>
            <person name="Hara Y"/>
            <person name="Yamaguchi K"/>
            <person name="Onimaru K"/>
            <person name="Kadota M"/>
            <person name="Koyanagi M"/>
            <person name="Keeley SD"/>
            <person name="Tatsumi K"/>
            <person name="Tanaka K"/>
            <person name="Motone F"/>
            <person name="Kageyama Y"/>
            <person name="Nozu R"/>
            <person name="Adachi N"/>
            <person name="Nishimura O"/>
            <person name="Nakagawa R"/>
            <person name="Tanegashima C"/>
            <person name="Kiyatake I"/>
            <person name="Matsumoto R"/>
            <person name="Murakumo K"/>
            <person name="Nishida K"/>
            <person name="Terakita A"/>
            <person name="Kuratani S"/>
            <person name="Sato K"/>
            <person name="Hyodo S Kuraku.S."/>
        </authorList>
    </citation>
    <scope>NUCLEOTIDE SEQUENCE [LARGE SCALE GENOMIC DNA]</scope>
</reference>
<accession>A0A401Q1L9</accession>
<evidence type="ECO:0000259" key="1">
    <source>
        <dbReference type="Pfam" id="PF00169"/>
    </source>
</evidence>
<dbReference type="EMBL" id="BFAA01011948">
    <property type="protein sequence ID" value="GCB79203.1"/>
    <property type="molecule type" value="Genomic_DNA"/>
</dbReference>
<dbReference type="GO" id="GO:0007165">
    <property type="term" value="P:signal transduction"/>
    <property type="evidence" value="ECO:0007669"/>
    <property type="project" value="InterPro"/>
</dbReference>
<organism evidence="2 3">
    <name type="scientific">Scyliorhinus torazame</name>
    <name type="common">Cloudy catshark</name>
    <name type="synonym">Catulus torazame</name>
    <dbReference type="NCBI Taxonomy" id="75743"/>
    <lineage>
        <taxon>Eukaryota</taxon>
        <taxon>Metazoa</taxon>
        <taxon>Chordata</taxon>
        <taxon>Craniata</taxon>
        <taxon>Vertebrata</taxon>
        <taxon>Chondrichthyes</taxon>
        <taxon>Elasmobranchii</taxon>
        <taxon>Galeomorphii</taxon>
        <taxon>Galeoidea</taxon>
        <taxon>Carcharhiniformes</taxon>
        <taxon>Scyliorhinidae</taxon>
        <taxon>Scyliorhinus</taxon>
    </lineage>
</organism>
<dbReference type="InterPro" id="IPR011993">
    <property type="entry name" value="PH-like_dom_sf"/>
</dbReference>
<evidence type="ECO:0000313" key="2">
    <source>
        <dbReference type="EMBL" id="GCB79203.1"/>
    </source>
</evidence>
<evidence type="ECO:0000313" key="3">
    <source>
        <dbReference type="Proteomes" id="UP000288216"/>
    </source>
</evidence>
<dbReference type="PANTHER" id="PTHR15126:SF4">
    <property type="entry name" value="SH3 DOMAIN-BINDING PROTEIN 2"/>
    <property type="match status" value="1"/>
</dbReference>
<gene>
    <name evidence="2" type="ORF">scyTo_0017855</name>
</gene>
<dbReference type="GO" id="GO:0017124">
    <property type="term" value="F:SH3 domain binding"/>
    <property type="evidence" value="ECO:0007669"/>
    <property type="project" value="TreeGrafter"/>
</dbReference>
<dbReference type="OrthoDB" id="10254483at2759"/>
<feature type="domain" description="PH" evidence="1">
    <location>
        <begin position="11"/>
        <end position="81"/>
    </location>
</feature>
<dbReference type="SUPFAM" id="SSF50729">
    <property type="entry name" value="PH domain-like"/>
    <property type="match status" value="1"/>
</dbReference>
<protein>
    <recommendedName>
        <fullName evidence="1">PH domain-containing protein</fullName>
    </recommendedName>
</protein>
<keyword evidence="3" id="KW-1185">Reference proteome</keyword>
<dbReference type="Gene3D" id="2.30.29.30">
    <property type="entry name" value="Pleckstrin-homology domain (PH domain)/Phosphotyrosine-binding domain (PTB)"/>
    <property type="match status" value="1"/>
</dbReference>
<proteinExistence type="predicted"/>
<dbReference type="AlphaFoldDB" id="A0A401Q1L9"/>
<name>A0A401Q1L9_SCYTO</name>
<dbReference type="InterPro" id="IPR001849">
    <property type="entry name" value="PH_domain"/>
</dbReference>
<sequence length="104" mass="12066">MDLFLISGPLRFAIIHKGCMYYFKSSTAAYPQGAFSLNGYNRVMRSTEETTSNNVFPFKIIHVNKKHRTWYFSAACEEERKVRAFVLLLFVALRQSMVAQCQDQ</sequence>
<comment type="caution">
    <text evidence="2">The sequence shown here is derived from an EMBL/GenBank/DDBJ whole genome shotgun (WGS) entry which is preliminary data.</text>
</comment>
<dbReference type="Pfam" id="PF00169">
    <property type="entry name" value="PH"/>
    <property type="match status" value="1"/>
</dbReference>
<dbReference type="InterPro" id="IPR035848">
    <property type="entry name" value="SH3BP2"/>
</dbReference>
<dbReference type="Proteomes" id="UP000288216">
    <property type="component" value="Unassembled WGS sequence"/>
</dbReference>
<dbReference type="PANTHER" id="PTHR15126">
    <property type="entry name" value="SH3-BINDING"/>
    <property type="match status" value="1"/>
</dbReference>